<feature type="compositionally biased region" description="Basic and acidic residues" evidence="1">
    <location>
        <begin position="224"/>
        <end position="233"/>
    </location>
</feature>
<evidence type="ECO:0000313" key="2">
    <source>
        <dbReference type="EMBL" id="VEL26808.1"/>
    </source>
</evidence>
<evidence type="ECO:0000313" key="3">
    <source>
        <dbReference type="Proteomes" id="UP000784294"/>
    </source>
</evidence>
<dbReference type="Proteomes" id="UP000784294">
    <property type="component" value="Unassembled WGS sequence"/>
</dbReference>
<evidence type="ECO:0000256" key="1">
    <source>
        <dbReference type="SAM" id="MobiDB-lite"/>
    </source>
</evidence>
<feature type="compositionally biased region" description="Pro residues" evidence="1">
    <location>
        <begin position="77"/>
        <end position="96"/>
    </location>
</feature>
<feature type="region of interest" description="Disordered" evidence="1">
    <location>
        <begin position="56"/>
        <end position="100"/>
    </location>
</feature>
<gene>
    <name evidence="2" type="ORF">PXEA_LOCUS20248</name>
</gene>
<organism evidence="2 3">
    <name type="scientific">Protopolystoma xenopodis</name>
    <dbReference type="NCBI Taxonomy" id="117903"/>
    <lineage>
        <taxon>Eukaryota</taxon>
        <taxon>Metazoa</taxon>
        <taxon>Spiralia</taxon>
        <taxon>Lophotrochozoa</taxon>
        <taxon>Platyhelminthes</taxon>
        <taxon>Monogenea</taxon>
        <taxon>Polyopisthocotylea</taxon>
        <taxon>Polystomatidea</taxon>
        <taxon>Polystomatidae</taxon>
        <taxon>Protopolystoma</taxon>
    </lineage>
</organism>
<comment type="caution">
    <text evidence="2">The sequence shown here is derived from an EMBL/GenBank/DDBJ whole genome shotgun (WGS) entry which is preliminary data.</text>
</comment>
<dbReference type="AlphaFoldDB" id="A0A448X2X2"/>
<proteinExistence type="predicted"/>
<feature type="region of interest" description="Disordered" evidence="1">
    <location>
        <begin position="155"/>
        <end position="204"/>
    </location>
</feature>
<accession>A0A448X2X2</accession>
<keyword evidence="3" id="KW-1185">Reference proteome</keyword>
<sequence>MACSASTSSLSESSDFTNAPGGNLRFLSCNGDQVLLLTESVIEASDPAPLSFSLASERLTRSQTNASSDGTARDRPTTPPSSPPPLVFQKPLPPEPTHQDATAFANAAGTNVADKASFRWPYNWLMSAFRPDAGKEATQQRMQTSQDTQQGLLFTSTSSSSASTSSSRSAPFSADLPNGKSEFGLGSPYESGLTPVGDNDQPPTPVAIALASKIIAAAKPSAEGSRRRPHDSSDMIGRPSLCAKQTLEAVYGYNHKVPHTLVISRQDDAPMSGAEFERRTRWNR</sequence>
<feature type="compositionally biased region" description="Polar residues" evidence="1">
    <location>
        <begin position="61"/>
        <end position="70"/>
    </location>
</feature>
<name>A0A448X2X2_9PLAT</name>
<dbReference type="EMBL" id="CAAALY010082898">
    <property type="protein sequence ID" value="VEL26808.1"/>
    <property type="molecule type" value="Genomic_DNA"/>
</dbReference>
<reference evidence="2" key="1">
    <citation type="submission" date="2018-11" db="EMBL/GenBank/DDBJ databases">
        <authorList>
            <consortium name="Pathogen Informatics"/>
        </authorList>
    </citation>
    <scope>NUCLEOTIDE SEQUENCE</scope>
</reference>
<feature type="compositionally biased region" description="Low complexity" evidence="1">
    <location>
        <begin position="155"/>
        <end position="174"/>
    </location>
</feature>
<feature type="region of interest" description="Disordered" evidence="1">
    <location>
        <begin position="218"/>
        <end position="238"/>
    </location>
</feature>
<protein>
    <submittedName>
        <fullName evidence="2">Uncharacterized protein</fullName>
    </submittedName>
</protein>